<proteinExistence type="predicted"/>
<feature type="region of interest" description="Disordered" evidence="1">
    <location>
        <begin position="1"/>
        <end position="26"/>
    </location>
</feature>
<accession>A0ABQ7NI93</accession>
<dbReference type="Proteomes" id="UP000823674">
    <property type="component" value="Chromosome A02"/>
</dbReference>
<evidence type="ECO:0000313" key="3">
    <source>
        <dbReference type="Proteomes" id="UP000823674"/>
    </source>
</evidence>
<comment type="caution">
    <text evidence="2">The sequence shown here is derived from an EMBL/GenBank/DDBJ whole genome shotgun (WGS) entry which is preliminary data.</text>
</comment>
<feature type="compositionally biased region" description="Basic and acidic residues" evidence="1">
    <location>
        <begin position="260"/>
        <end position="276"/>
    </location>
</feature>
<feature type="non-terminal residue" evidence="2">
    <location>
        <position position="448"/>
    </location>
</feature>
<reference evidence="2 3" key="1">
    <citation type="submission" date="2021-03" db="EMBL/GenBank/DDBJ databases">
        <authorList>
            <person name="King G.J."/>
            <person name="Bancroft I."/>
            <person name="Baten A."/>
            <person name="Bloomfield J."/>
            <person name="Borpatragohain P."/>
            <person name="He Z."/>
            <person name="Irish N."/>
            <person name="Irwin J."/>
            <person name="Liu K."/>
            <person name="Mauleon R.P."/>
            <person name="Moore J."/>
            <person name="Morris R."/>
            <person name="Ostergaard L."/>
            <person name="Wang B."/>
            <person name="Wells R."/>
        </authorList>
    </citation>
    <scope>NUCLEOTIDE SEQUENCE [LARGE SCALE GENOMIC DNA]</scope>
    <source>
        <strain evidence="2">R-o-18</strain>
        <tissue evidence="2">Leaf</tissue>
    </source>
</reference>
<evidence type="ECO:0000313" key="2">
    <source>
        <dbReference type="EMBL" id="KAG5410603.1"/>
    </source>
</evidence>
<sequence length="448" mass="49742">MAQDDAAFGAPGEEPTPTPAAAPPITSDFMSSVMARLARQDEVQKTTNDQLAALVAALTAPEGQTSRPQQIRRRLFNTNPTETGVDHISDDSEPNETLLADALPAGSDLTTIRELAELKLSLQQMGEKIYQSVLAATSRTPFTRALTSVQLGKIEKLRLPEYKPGGDPKKDQSLREYMEKFKAVVSKIEIPNGIAIDALHNTLWVHSKFRGDLYHNPTKSLQDAIARSDNFIRMEEDTNAILSKMSAPKAPAAKNANTRQEPRQHAPNDKNGRKDGYMYVVNENNVPISTLVVRGEGWNKWARELESPDQKVDTDNGEGDSSADEEHPANRRRIEVILSQQSLSSDEDNDDSPVPGDLRDILKRKFEPENEGDTTRRDLRTMLDARKSRRISTSDGNNNEGPISDLRDKLNAGACDLRVKLNRSKPTDLRRQLERVKGQPQLPPPDTS</sequence>
<gene>
    <name evidence="2" type="primary">A02g506420.1_BraROA</name>
    <name evidence="2" type="ORF">IGI04_006922</name>
</gene>
<name>A0ABQ7NI93_BRACM</name>
<feature type="compositionally biased region" description="Basic and acidic residues" evidence="1">
    <location>
        <begin position="304"/>
        <end position="314"/>
    </location>
</feature>
<feature type="compositionally biased region" description="Low complexity" evidence="1">
    <location>
        <begin position="247"/>
        <end position="257"/>
    </location>
</feature>
<feature type="compositionally biased region" description="Basic and acidic residues" evidence="1">
    <location>
        <begin position="324"/>
        <end position="335"/>
    </location>
</feature>
<keyword evidence="3" id="KW-1185">Reference proteome</keyword>
<feature type="region of interest" description="Disordered" evidence="1">
    <location>
        <begin position="304"/>
        <end position="448"/>
    </location>
</feature>
<evidence type="ECO:0000256" key="1">
    <source>
        <dbReference type="SAM" id="MobiDB-lite"/>
    </source>
</evidence>
<feature type="region of interest" description="Disordered" evidence="1">
    <location>
        <begin position="244"/>
        <end position="276"/>
    </location>
</feature>
<feature type="compositionally biased region" description="Polar residues" evidence="1">
    <location>
        <begin position="391"/>
        <end position="401"/>
    </location>
</feature>
<feature type="compositionally biased region" description="Basic and acidic residues" evidence="1">
    <location>
        <begin position="425"/>
        <end position="437"/>
    </location>
</feature>
<feature type="compositionally biased region" description="Basic and acidic residues" evidence="1">
    <location>
        <begin position="357"/>
        <end position="386"/>
    </location>
</feature>
<dbReference type="EMBL" id="JADBGQ010000002">
    <property type="protein sequence ID" value="KAG5410603.1"/>
    <property type="molecule type" value="Genomic_DNA"/>
</dbReference>
<protein>
    <submittedName>
        <fullName evidence="2">Uncharacterized protein</fullName>
    </submittedName>
</protein>
<organism evidence="2 3">
    <name type="scientific">Brassica rapa subsp. trilocularis</name>
    <dbReference type="NCBI Taxonomy" id="1813537"/>
    <lineage>
        <taxon>Eukaryota</taxon>
        <taxon>Viridiplantae</taxon>
        <taxon>Streptophyta</taxon>
        <taxon>Embryophyta</taxon>
        <taxon>Tracheophyta</taxon>
        <taxon>Spermatophyta</taxon>
        <taxon>Magnoliopsida</taxon>
        <taxon>eudicotyledons</taxon>
        <taxon>Gunneridae</taxon>
        <taxon>Pentapetalae</taxon>
        <taxon>rosids</taxon>
        <taxon>malvids</taxon>
        <taxon>Brassicales</taxon>
        <taxon>Brassicaceae</taxon>
        <taxon>Brassiceae</taxon>
        <taxon>Brassica</taxon>
    </lineage>
</organism>